<keyword evidence="1" id="KW-1133">Transmembrane helix</keyword>
<gene>
    <name evidence="3" type="ORF">Ami3637_07370</name>
</gene>
<dbReference type="CDD" id="cd03392">
    <property type="entry name" value="PAP2_like_2"/>
    <property type="match status" value="1"/>
</dbReference>
<keyword evidence="1" id="KW-0472">Membrane</keyword>
<dbReference type="PANTHER" id="PTHR14969">
    <property type="entry name" value="SPHINGOSINE-1-PHOSPHATE PHOSPHOHYDROLASE"/>
    <property type="match status" value="1"/>
</dbReference>
<dbReference type="Gene3D" id="1.20.144.10">
    <property type="entry name" value="Phosphatidic acid phosphatase type 2/haloperoxidase"/>
    <property type="match status" value="1"/>
</dbReference>
<organism evidence="3 4">
    <name type="scientific">Aminipila terrae</name>
    <dbReference type="NCBI Taxonomy" id="2697030"/>
    <lineage>
        <taxon>Bacteria</taxon>
        <taxon>Bacillati</taxon>
        <taxon>Bacillota</taxon>
        <taxon>Clostridia</taxon>
        <taxon>Peptostreptococcales</taxon>
        <taxon>Anaerovoracaceae</taxon>
        <taxon>Aminipila</taxon>
    </lineage>
</organism>
<evidence type="ECO:0000259" key="2">
    <source>
        <dbReference type="SMART" id="SM00014"/>
    </source>
</evidence>
<dbReference type="RefSeq" id="WP_162362015.1">
    <property type="nucleotide sequence ID" value="NZ_CP047591.1"/>
</dbReference>
<dbReference type="Pfam" id="PF01569">
    <property type="entry name" value="PAP2"/>
    <property type="match status" value="1"/>
</dbReference>
<accession>A0A6P1MKS4</accession>
<dbReference type="Proteomes" id="UP000463883">
    <property type="component" value="Chromosome"/>
</dbReference>
<reference evidence="3 4" key="1">
    <citation type="submission" date="2020-01" db="EMBL/GenBank/DDBJ databases">
        <title>Genomic analysis of Aminipila sp. CBA3637.</title>
        <authorList>
            <person name="Kim Y.B."/>
            <person name="Roh S.W."/>
        </authorList>
    </citation>
    <scope>NUCLEOTIDE SEQUENCE [LARGE SCALE GENOMIC DNA]</scope>
    <source>
        <strain evidence="3 4">CBA3637</strain>
    </source>
</reference>
<evidence type="ECO:0000313" key="4">
    <source>
        <dbReference type="Proteomes" id="UP000463883"/>
    </source>
</evidence>
<feature type="transmembrane region" description="Helical" evidence="1">
    <location>
        <begin position="183"/>
        <end position="201"/>
    </location>
</feature>
<keyword evidence="4" id="KW-1185">Reference proteome</keyword>
<feature type="transmembrane region" description="Helical" evidence="1">
    <location>
        <begin position="54"/>
        <end position="77"/>
    </location>
</feature>
<feature type="transmembrane region" description="Helical" evidence="1">
    <location>
        <begin position="157"/>
        <end position="177"/>
    </location>
</feature>
<dbReference type="SMART" id="SM00014">
    <property type="entry name" value="acidPPc"/>
    <property type="match status" value="1"/>
</dbReference>
<dbReference type="EMBL" id="CP047591">
    <property type="protein sequence ID" value="QHI72246.1"/>
    <property type="molecule type" value="Genomic_DNA"/>
</dbReference>
<dbReference type="InterPro" id="IPR036938">
    <property type="entry name" value="PAP2/HPO_sf"/>
</dbReference>
<dbReference type="PANTHER" id="PTHR14969:SF13">
    <property type="entry name" value="AT30094P"/>
    <property type="match status" value="1"/>
</dbReference>
<name>A0A6P1MKS4_9FIRM</name>
<dbReference type="InterPro" id="IPR000326">
    <property type="entry name" value="PAP2/HPO"/>
</dbReference>
<evidence type="ECO:0000256" key="1">
    <source>
        <dbReference type="SAM" id="Phobius"/>
    </source>
</evidence>
<keyword evidence="1" id="KW-0812">Transmembrane</keyword>
<proteinExistence type="predicted"/>
<feature type="transmembrane region" description="Helical" evidence="1">
    <location>
        <begin position="126"/>
        <end position="145"/>
    </location>
</feature>
<evidence type="ECO:0000313" key="3">
    <source>
        <dbReference type="EMBL" id="QHI72246.1"/>
    </source>
</evidence>
<feature type="domain" description="Phosphatidic acid phosphatase type 2/haloperoxidase" evidence="2">
    <location>
        <begin position="84"/>
        <end position="198"/>
    </location>
</feature>
<protein>
    <submittedName>
        <fullName evidence="3">Phosphatase PAP2 family protein</fullName>
    </submittedName>
</protein>
<dbReference type="AlphaFoldDB" id="A0A6P1MKS4"/>
<dbReference type="SUPFAM" id="SSF48317">
    <property type="entry name" value="Acid phosphatase/Vanadium-dependent haloperoxidase"/>
    <property type="match status" value="1"/>
</dbReference>
<dbReference type="KEGG" id="amic:Ami3637_07370"/>
<feature type="transmembrane region" description="Helical" evidence="1">
    <location>
        <begin position="84"/>
        <end position="106"/>
    </location>
</feature>
<sequence length="216" mass="24046">MEKNRRYIIIGALVCFVFILFNVMNSMAQGKPLIFDTIVRSAIIGCRNEILNPILIHITYLGNAKTIILFCTVLLLYKKTRIEYGLPLAIADSCSATIQTIIKVIVHRPRPPVENFLISQGGFSFPSGHSCSGLVFYGLFAYLLFHTAVDKTVHKVLGISFIALFLVIGVSRIYIGVHYPTDVLGGWSLGLAILTTAIWVLNKLESKKKKESIQED</sequence>